<evidence type="ECO:0000313" key="2">
    <source>
        <dbReference type="Proteomes" id="UP001501319"/>
    </source>
</evidence>
<sequence>MPDAWTGRGWSTSGWARDAHVRRVRERAIRYAVNGWPVAPLAVPQHGVCLCLRGDCVDPHLVGGVVRQGFQADAVWSEHPWGIALVTEGFDVVDIPPEFGALLNQHLKTTCPTAMAPARRRWWFFLVPGSIPAGQVAAAGGVLHSGVDDWVPAPGTNSETTGRVRWLVQPHLTSWQPYRRRDPIDLVFPSLTGAVGRAER</sequence>
<comment type="caution">
    <text evidence="1">The sequence shown here is derived from an EMBL/GenBank/DDBJ whole genome shotgun (WGS) entry which is preliminary data.</text>
</comment>
<evidence type="ECO:0008006" key="3">
    <source>
        <dbReference type="Google" id="ProtNLM"/>
    </source>
</evidence>
<keyword evidence="2" id="KW-1185">Reference proteome</keyword>
<dbReference type="RefSeq" id="WP_344111693.1">
    <property type="nucleotide sequence ID" value="NZ_BAAANE010000004.1"/>
</dbReference>
<name>A0ABP4R5I9_9ACTN</name>
<accession>A0ABP4R5I9</accession>
<organism evidence="1 2">
    <name type="scientific">Kribbella alba</name>
    <dbReference type="NCBI Taxonomy" id="190197"/>
    <lineage>
        <taxon>Bacteria</taxon>
        <taxon>Bacillati</taxon>
        <taxon>Actinomycetota</taxon>
        <taxon>Actinomycetes</taxon>
        <taxon>Propionibacteriales</taxon>
        <taxon>Kribbellaceae</taxon>
        <taxon>Kribbella</taxon>
    </lineage>
</organism>
<gene>
    <name evidence="1" type="ORF">GCM10009744_28230</name>
</gene>
<evidence type="ECO:0000313" key="1">
    <source>
        <dbReference type="EMBL" id="GAA1637359.1"/>
    </source>
</evidence>
<proteinExistence type="predicted"/>
<dbReference type="Proteomes" id="UP001501319">
    <property type="component" value="Unassembled WGS sequence"/>
</dbReference>
<reference evidence="2" key="1">
    <citation type="journal article" date="2019" name="Int. J. Syst. Evol. Microbiol.">
        <title>The Global Catalogue of Microorganisms (GCM) 10K type strain sequencing project: providing services to taxonomists for standard genome sequencing and annotation.</title>
        <authorList>
            <consortium name="The Broad Institute Genomics Platform"/>
            <consortium name="The Broad Institute Genome Sequencing Center for Infectious Disease"/>
            <person name="Wu L."/>
            <person name="Ma J."/>
        </authorList>
    </citation>
    <scope>NUCLEOTIDE SEQUENCE [LARGE SCALE GENOMIC DNA]</scope>
    <source>
        <strain evidence="2">JCM 14306</strain>
    </source>
</reference>
<protein>
    <recommendedName>
        <fullName evidence="3">DNA primase/polymerase bifunctional N-terminal domain-containing protein</fullName>
    </recommendedName>
</protein>
<dbReference type="EMBL" id="BAAANE010000004">
    <property type="protein sequence ID" value="GAA1637359.1"/>
    <property type="molecule type" value="Genomic_DNA"/>
</dbReference>